<keyword evidence="4" id="KW-1185">Reference proteome</keyword>
<feature type="domain" description="AB hydrolase-1" evidence="2">
    <location>
        <begin position="61"/>
        <end position="326"/>
    </location>
</feature>
<comment type="caution">
    <text evidence="3">The sequence shown here is derived from an EMBL/GenBank/DDBJ whole genome shotgun (WGS) entry which is preliminary data.</text>
</comment>
<evidence type="ECO:0000313" key="4">
    <source>
        <dbReference type="Proteomes" id="UP001408356"/>
    </source>
</evidence>
<dbReference type="Proteomes" id="UP001408356">
    <property type="component" value="Unassembled WGS sequence"/>
</dbReference>
<dbReference type="InterPro" id="IPR029058">
    <property type="entry name" value="AB_hydrolase_fold"/>
</dbReference>
<dbReference type="SUPFAM" id="SSF53474">
    <property type="entry name" value="alpha/beta-Hydrolases"/>
    <property type="match status" value="1"/>
</dbReference>
<dbReference type="PANTHER" id="PTHR32268">
    <property type="entry name" value="HOMOSERINE O-ACETYLTRANSFERASE"/>
    <property type="match status" value="1"/>
</dbReference>
<dbReference type="Pfam" id="PF00561">
    <property type="entry name" value="Abhydrolase_1"/>
    <property type="match status" value="1"/>
</dbReference>
<keyword evidence="3" id="KW-0378">Hydrolase</keyword>
<dbReference type="PANTHER" id="PTHR32268:SF15">
    <property type="entry name" value="HOMOSERINE ACETYLTRANSFERASE FAMILY PROTEIN (AFU_ORTHOLOGUE AFUA_1G15350)"/>
    <property type="match status" value="1"/>
</dbReference>
<dbReference type="Gene3D" id="3.40.50.1820">
    <property type="entry name" value="alpha/beta hydrolase"/>
    <property type="match status" value="1"/>
</dbReference>
<evidence type="ECO:0000259" key="2">
    <source>
        <dbReference type="Pfam" id="PF00561"/>
    </source>
</evidence>
<organism evidence="3 4">
    <name type="scientific">Seiridium unicorne</name>
    <dbReference type="NCBI Taxonomy" id="138068"/>
    <lineage>
        <taxon>Eukaryota</taxon>
        <taxon>Fungi</taxon>
        <taxon>Dikarya</taxon>
        <taxon>Ascomycota</taxon>
        <taxon>Pezizomycotina</taxon>
        <taxon>Sordariomycetes</taxon>
        <taxon>Xylariomycetidae</taxon>
        <taxon>Amphisphaeriales</taxon>
        <taxon>Sporocadaceae</taxon>
        <taxon>Seiridium</taxon>
    </lineage>
</organism>
<comment type="similarity">
    <text evidence="1">Belongs to the AB hydrolase superfamily. MetX family.</text>
</comment>
<dbReference type="InterPro" id="IPR008220">
    <property type="entry name" value="HAT_MetX-like"/>
</dbReference>
<dbReference type="EMBL" id="JARVKF010000009">
    <property type="protein sequence ID" value="KAK9425941.1"/>
    <property type="molecule type" value="Genomic_DNA"/>
</dbReference>
<proteinExistence type="inferred from homology"/>
<gene>
    <name evidence="3" type="ORF">SUNI508_12742</name>
</gene>
<dbReference type="InterPro" id="IPR000073">
    <property type="entry name" value="AB_hydrolase_1"/>
</dbReference>
<protein>
    <submittedName>
        <fullName evidence="3">Alpha/Beta hydrolase protein</fullName>
    </submittedName>
</protein>
<name>A0ABR2VGL1_9PEZI</name>
<evidence type="ECO:0000256" key="1">
    <source>
        <dbReference type="ARBA" id="ARBA00006886"/>
    </source>
</evidence>
<dbReference type="GO" id="GO:0016787">
    <property type="term" value="F:hydrolase activity"/>
    <property type="evidence" value="ECO:0007669"/>
    <property type="project" value="UniProtKB-KW"/>
</dbReference>
<reference evidence="3 4" key="1">
    <citation type="journal article" date="2024" name="J. Plant Pathol.">
        <title>Sequence and assembly of the genome of Seiridium unicorne, isolate CBS 538.82, causal agent of cypress canker disease.</title>
        <authorList>
            <person name="Scali E."/>
            <person name="Rocca G.D."/>
            <person name="Danti R."/>
            <person name="Garbelotto M."/>
            <person name="Barberini S."/>
            <person name="Baroncelli R."/>
            <person name="Emiliani G."/>
        </authorList>
    </citation>
    <scope>NUCLEOTIDE SEQUENCE [LARGE SCALE GENOMIC DNA]</scope>
    <source>
        <strain evidence="3 4">BM-138-508</strain>
    </source>
</reference>
<sequence length="591" mass="65430">MADIKVFSLGDLKLKAGGEIPNAFIAYKTFGDSFNPAIIYPTWYSGGISANEWLIGDSMTLSPKKYYIIIPALLGNGESSSPSNTPDLRPWPDVTFYDNVKAQYRLVTEGLGVKHAKCVLGWSMGAGQTYQWITQYPDFMDLAVPFLGAARTSLHNQVFLEGVKSALLAAKGTASGGIVKGESTPASQYHGWSDEQRENGLKALGRVYAGWGFSQAFYREKLYSTNLGFKDLEDFMVSFWESWALSKDPENMLAMLHTWQAGDCSDQEPYNKDFERSMKGIKAKTLVLPGQTDLYFPPEDSEIEVKNMSPGVGKCVVVPSIWGHWAGGPGDSKEDVKWLDDKLKAFLEDVTITDSSDKPYQALQSYAAGMSPFPSFTLTLEEQTSFQTDLLDLIASIQTIISGPSPLSVYDWSEALRLVRDAFAFAADIHELGPESDTRLATLFLYKGDCFQGLGRIRESRDAYLAACRVECVGAEDRGFQYLAGDRLEDLEDVVDDFRAKRLGGLWNALNTRLNDPDLSVLGYETELWDPEPPLLVKSVAHRPLIGESRVMETFYSLKAVMGGFVGVKTLGLRSRKRQSVATIRMVQCAA</sequence>
<accession>A0ABR2VGL1</accession>
<evidence type="ECO:0000313" key="3">
    <source>
        <dbReference type="EMBL" id="KAK9425941.1"/>
    </source>
</evidence>
<dbReference type="NCBIfam" id="NF005757">
    <property type="entry name" value="PRK07581.1"/>
    <property type="match status" value="1"/>
</dbReference>